<keyword evidence="1" id="KW-0472">Membrane</keyword>
<feature type="transmembrane region" description="Helical" evidence="1">
    <location>
        <begin position="205"/>
        <end position="226"/>
    </location>
</feature>
<dbReference type="AlphaFoldDB" id="A0A418VY49"/>
<feature type="transmembrane region" description="Helical" evidence="1">
    <location>
        <begin position="320"/>
        <end position="342"/>
    </location>
</feature>
<dbReference type="PANTHER" id="PTHR30590:SF2">
    <property type="entry name" value="INNER MEMBRANE PROTEIN"/>
    <property type="match status" value="1"/>
</dbReference>
<feature type="transmembrane region" description="Helical" evidence="1">
    <location>
        <begin position="348"/>
        <end position="369"/>
    </location>
</feature>
<accession>A0A418VY49</accession>
<dbReference type="Pfam" id="PF04235">
    <property type="entry name" value="DUF418"/>
    <property type="match status" value="1"/>
</dbReference>
<dbReference type="InterPro" id="IPR052529">
    <property type="entry name" value="Bact_Transport_Assoc"/>
</dbReference>
<dbReference type="OrthoDB" id="9807744at2"/>
<feature type="transmembrane region" description="Helical" evidence="1">
    <location>
        <begin position="276"/>
        <end position="300"/>
    </location>
</feature>
<dbReference type="Proteomes" id="UP000283458">
    <property type="component" value="Unassembled WGS sequence"/>
</dbReference>
<dbReference type="InterPro" id="IPR007349">
    <property type="entry name" value="DUF418"/>
</dbReference>
<protein>
    <submittedName>
        <fullName evidence="3">DUF418 domain-containing protein</fullName>
    </submittedName>
</protein>
<dbReference type="PANTHER" id="PTHR30590">
    <property type="entry name" value="INNER MEMBRANE PROTEIN"/>
    <property type="match status" value="1"/>
</dbReference>
<keyword evidence="1" id="KW-0812">Transmembrane</keyword>
<feature type="transmembrane region" description="Helical" evidence="1">
    <location>
        <begin position="145"/>
        <end position="166"/>
    </location>
</feature>
<proteinExistence type="predicted"/>
<dbReference type="EMBL" id="QYUL01000002">
    <property type="protein sequence ID" value="RJF82045.1"/>
    <property type="molecule type" value="Genomic_DNA"/>
</dbReference>
<evidence type="ECO:0000259" key="2">
    <source>
        <dbReference type="Pfam" id="PF04235"/>
    </source>
</evidence>
<organism evidence="3 4">
    <name type="scientific">Azospirillum cavernae</name>
    <dbReference type="NCBI Taxonomy" id="2320860"/>
    <lineage>
        <taxon>Bacteria</taxon>
        <taxon>Pseudomonadati</taxon>
        <taxon>Pseudomonadota</taxon>
        <taxon>Alphaproteobacteria</taxon>
        <taxon>Rhodospirillales</taxon>
        <taxon>Azospirillaceae</taxon>
        <taxon>Azospirillum</taxon>
    </lineage>
</organism>
<gene>
    <name evidence="3" type="ORF">D3877_18395</name>
</gene>
<dbReference type="RefSeq" id="WP_119832121.1">
    <property type="nucleotide sequence ID" value="NZ_QYUL01000002.1"/>
</dbReference>
<evidence type="ECO:0000256" key="1">
    <source>
        <dbReference type="SAM" id="Phobius"/>
    </source>
</evidence>
<keyword evidence="1" id="KW-1133">Transmembrane helix</keyword>
<feature type="domain" description="DUF418" evidence="2">
    <location>
        <begin position="227"/>
        <end position="386"/>
    </location>
</feature>
<reference evidence="3 4" key="1">
    <citation type="submission" date="2018-09" db="EMBL/GenBank/DDBJ databases">
        <authorList>
            <person name="Zhu H."/>
        </authorList>
    </citation>
    <scope>NUCLEOTIDE SEQUENCE [LARGE SCALE GENOMIC DNA]</scope>
    <source>
        <strain evidence="3 4">K2W22B-5</strain>
    </source>
</reference>
<feature type="transmembrane region" description="Helical" evidence="1">
    <location>
        <begin position="67"/>
        <end position="85"/>
    </location>
</feature>
<evidence type="ECO:0000313" key="3">
    <source>
        <dbReference type="EMBL" id="RJF82045.1"/>
    </source>
</evidence>
<feature type="transmembrane region" description="Helical" evidence="1">
    <location>
        <begin position="246"/>
        <end position="264"/>
    </location>
</feature>
<name>A0A418VY49_9PROT</name>
<keyword evidence="4" id="KW-1185">Reference proteome</keyword>
<sequence>MRAVGLDADRIADVDALRGAALFGILLVNVNAFASAFYGAGVGDPTYDGVVDHAARALVAVLFEMKFYLLFSFLFGYSVTLQMAAAERAGEPLLGRMLRRQAGLLVIGLAHGALLFYGDILTIYALLGLVLLALRHRTDSAALRLAAWLIGVSAAVWLGLGLLQWVSGERLNRATAIAQALTAQAAYRAEPWRVVVQRVSELPSVWATLLAIQAPCAMAMFLVGFVAGRRELLRNVPAHRPLFRRLLWVGGLVGVPGALLYAWLSQRLVGSGWDVVGLGVCVLTAPLLSAAYGSALLLGFHTRKGRVLAGWLAPAGRMALSNYLAQSLVCALLFTGYGFGLIGRVSPLAAGGVAALLFALQLPLSRWWLRRFAYGPAEWLLRALTIARWPRWRRVEGAEAVG</sequence>
<comment type="caution">
    <text evidence="3">The sequence shown here is derived from an EMBL/GenBank/DDBJ whole genome shotgun (WGS) entry which is preliminary data.</text>
</comment>
<evidence type="ECO:0000313" key="4">
    <source>
        <dbReference type="Proteomes" id="UP000283458"/>
    </source>
</evidence>
<feature type="transmembrane region" description="Helical" evidence="1">
    <location>
        <begin position="105"/>
        <end position="133"/>
    </location>
</feature>